<dbReference type="PROSITE" id="PS50022">
    <property type="entry name" value="FA58C_3"/>
    <property type="match status" value="1"/>
</dbReference>
<reference evidence="4 5" key="1">
    <citation type="journal article" date="2022" name="Int. J. Syst. Evol. Microbiol.">
        <title>Flavobacterium ammonificans sp. nov. and Flavobacterium ammoniigenes sp. nov., ammonifying bacteria isolated from surface river water.</title>
        <authorList>
            <person name="Watanabe K."/>
            <person name="Kitamura T."/>
            <person name="Ogata Y."/>
            <person name="Shindo C."/>
            <person name="Suda W."/>
        </authorList>
    </citation>
    <scope>NUCLEOTIDE SEQUENCE [LARGE SCALE GENOMIC DNA]</scope>
    <source>
        <strain evidence="4 5">GENT11</strain>
    </source>
</reference>
<proteinExistence type="predicted"/>
<dbReference type="SUPFAM" id="SSF49785">
    <property type="entry name" value="Galactose-binding domain-like"/>
    <property type="match status" value="1"/>
</dbReference>
<feature type="domain" description="F5/8 type C" evidence="3">
    <location>
        <begin position="250"/>
        <end position="404"/>
    </location>
</feature>
<dbReference type="Pfam" id="PF13385">
    <property type="entry name" value="Laminin_G_3"/>
    <property type="match status" value="2"/>
</dbReference>
<keyword evidence="5" id="KW-1185">Reference proteome</keyword>
<dbReference type="InterPro" id="IPR006558">
    <property type="entry name" value="LamG-like"/>
</dbReference>
<dbReference type="Gene3D" id="2.60.120.260">
    <property type="entry name" value="Galactose-binding domain-like"/>
    <property type="match status" value="1"/>
</dbReference>
<dbReference type="PANTHER" id="PTHR24543">
    <property type="entry name" value="MULTICOPPER OXIDASE-RELATED"/>
    <property type="match status" value="1"/>
</dbReference>
<dbReference type="Gene3D" id="2.60.120.200">
    <property type="match status" value="3"/>
</dbReference>
<keyword evidence="2" id="KW-1015">Disulfide bond</keyword>
<dbReference type="SUPFAM" id="SSF49899">
    <property type="entry name" value="Concanavalin A-like lectins/glucanases"/>
    <property type="match status" value="3"/>
</dbReference>
<evidence type="ECO:0000313" key="5">
    <source>
        <dbReference type="Proteomes" id="UP001319865"/>
    </source>
</evidence>
<evidence type="ECO:0000256" key="2">
    <source>
        <dbReference type="ARBA" id="ARBA00023157"/>
    </source>
</evidence>
<dbReference type="SMART" id="SM00560">
    <property type="entry name" value="LamGL"/>
    <property type="match status" value="1"/>
</dbReference>
<evidence type="ECO:0000256" key="1">
    <source>
        <dbReference type="ARBA" id="ARBA00022729"/>
    </source>
</evidence>
<gene>
    <name evidence="4" type="ORF">GENT11_05120</name>
</gene>
<dbReference type="InterPro" id="IPR000421">
    <property type="entry name" value="FA58C"/>
</dbReference>
<sequence>MKKLIYLILLVQFVTVSAQIGLPVQNSLLPKNSLVVDYDFSKPISYTRGSTSVNNMIGNGSGAATLVQSPNFMNSLGFLSFNGTNQYLVSPNFRSYFKSLNSSIQKSFTMSLWVYPTKSNGIIVSELDSQTPSGGWHASNIEIVNNTIYYRIWNGTAITSLSSVSLNQWYHLAMVYDGVRLKAYLNGVLQGTQTNDREIPTSGQYYTLAASETTHMGSGGVNGGFNCAQFKLFQLPLTDSDILQEYNFRKDEFNYTLHSPSTNTNPTYWSVSSAWNSSTGSTGASDAFSAGHYTPWLNSSLGWAAQQNNTSQFIILNYDEPVTMNGIVTQGRASNGGQWVSSAHIDVSLNGSSWTRVMSNATLNTNSVDDVRVLFPSPVFAKYIRVSPLTWINHITMRLGVIVEPQQLVTDGLVVRLDAANSKSYPGTGTAWNDVNSNSFPFTLTNGPVYDTNGFFDFDGANDYAVRAHSTALKPTTAITLEQWLSADDWNAGTSSSNYKCSLSCTSGGGYSHNIWSGIFTSYIYAGGGYRTPTANVSSLVGWHHFVTTFDGRYTRLYVDGELKSTVDIGTSGNLISYVANSIFVGAEASGGTAPEGFYWDGKIGTTAIYNRALSATEVTQNYTVSKPRYDFDLVMDLAIAPSSGSTWVDQSGNGNNGTLVGSPTYVSNNGGGYRTTTGQYIATNYNLPSSFTISIVASLNPTSFWATFWGNEVWSSNRGYLSYFNSTTGLEVGSPPSLASFAVSGINTIHIWDFVVSGNSVTLYRDGVSLGTKTFSTPTGLATNGLYFGARHSNAGTGFTDICPGTYYNMKVYKKALIPDEITNKFNQMRSLYGL</sequence>
<dbReference type="Proteomes" id="UP001319865">
    <property type="component" value="Chromosome"/>
</dbReference>
<accession>A0ABN6KSV4</accession>
<dbReference type="RefSeq" id="WP_229330889.1">
    <property type="nucleotide sequence ID" value="NZ_AP025183.1"/>
</dbReference>
<dbReference type="EMBL" id="AP025183">
    <property type="protein sequence ID" value="BDB52200.1"/>
    <property type="molecule type" value="Genomic_DNA"/>
</dbReference>
<dbReference type="InterPro" id="IPR013320">
    <property type="entry name" value="ConA-like_dom_sf"/>
</dbReference>
<evidence type="ECO:0000313" key="4">
    <source>
        <dbReference type="EMBL" id="BDB52200.1"/>
    </source>
</evidence>
<dbReference type="SMART" id="SM00231">
    <property type="entry name" value="FA58C"/>
    <property type="match status" value="1"/>
</dbReference>
<name>A0ABN6KSV4_9FLAO</name>
<keyword evidence="1" id="KW-0732">Signal</keyword>
<protein>
    <recommendedName>
        <fullName evidence="3">F5/8 type C domain-containing protein</fullName>
    </recommendedName>
</protein>
<evidence type="ECO:0000259" key="3">
    <source>
        <dbReference type="PROSITE" id="PS50022"/>
    </source>
</evidence>
<organism evidence="4 5">
    <name type="scientific">Flavobacterium ammonificans</name>
    <dbReference type="NCBI Taxonomy" id="1751056"/>
    <lineage>
        <taxon>Bacteria</taxon>
        <taxon>Pseudomonadati</taxon>
        <taxon>Bacteroidota</taxon>
        <taxon>Flavobacteriia</taxon>
        <taxon>Flavobacteriales</taxon>
        <taxon>Flavobacteriaceae</taxon>
        <taxon>Flavobacterium</taxon>
    </lineage>
</organism>
<reference evidence="4 5" key="2">
    <citation type="journal article" date="2022" name="Microorganisms">
        <title>Complete Genome Sequences of Two Flavobacterium ammonificans Strains and a Flavobacterium ammoniigenes Strain of Ammonifying Bacterioplankton Isolated from Surface River Water.</title>
        <authorList>
            <person name="Suda W."/>
            <person name="Ogata Y."/>
            <person name="Shindo C."/>
            <person name="Watanabe K."/>
        </authorList>
    </citation>
    <scope>NUCLEOTIDE SEQUENCE [LARGE SCALE GENOMIC DNA]</scope>
    <source>
        <strain evidence="4 5">GENT11</strain>
    </source>
</reference>
<dbReference type="Pfam" id="PF00754">
    <property type="entry name" value="F5_F8_type_C"/>
    <property type="match status" value="1"/>
</dbReference>
<dbReference type="InterPro" id="IPR008979">
    <property type="entry name" value="Galactose-bd-like_sf"/>
</dbReference>